<dbReference type="InterPro" id="IPR044855">
    <property type="entry name" value="CoA-Trfase_III_dom3_sf"/>
</dbReference>
<dbReference type="PANTHER" id="PTHR48207:SF4">
    <property type="entry name" value="BLL6097 PROTEIN"/>
    <property type="match status" value="1"/>
</dbReference>
<dbReference type="InterPro" id="IPR023606">
    <property type="entry name" value="CoA-Trfase_III_dom_1_sf"/>
</dbReference>
<dbReference type="eggNOG" id="COG1804">
    <property type="taxonomic scope" value="Bacteria"/>
</dbReference>
<dbReference type="Proteomes" id="UP000006072">
    <property type="component" value="Unassembled WGS sequence"/>
</dbReference>
<dbReference type="PATRIC" id="fig|1194972.3.peg.602"/>
<dbReference type="InterPro" id="IPR050483">
    <property type="entry name" value="CoA-transferase_III_domain"/>
</dbReference>
<gene>
    <name evidence="2" type="ORF">MVAC_02971</name>
</gene>
<evidence type="ECO:0000313" key="3">
    <source>
        <dbReference type="Proteomes" id="UP000006072"/>
    </source>
</evidence>
<sequence length="383" mass="40952">MSSAGPLCGIKVVDLTAVVAGPYCTQIMADMGADVVKVEPPQGDNARYNSVGPEPGLSGVFTNVNRGKRSAVLDLQTEEGKRALRALVGQADVFIHSMRAAAIAKLGFDYQAVASLNPSIVYTNCYGYGRTGPYAPRPAYDDIIQAECGLAAVQKELTGTAGYVGSIIADKVCGLTALNATMMALFHRSRTGEGQEVEVPMFETMAAFMLVEHANGAMFEPPLGPALYPRTVARNRRPYQTLDGHIAVLIYNDKQWQAFIDAVKPAWASDRYATMAGRAADIDTVYGLVGDTLREQTTADWLALFDKLGIPASPLRTTDELFTDAHLEAVGFFQTVQTAHGPVRYPGVPTGFSRTPGRVRGGAPRLGEHTAEVLAEVGIAPPD</sequence>
<keyword evidence="1" id="KW-0808">Transferase</keyword>
<dbReference type="Gene3D" id="3.40.50.10540">
    <property type="entry name" value="Crotonobetainyl-coa:carnitine coa-transferase, domain 1"/>
    <property type="match status" value="1"/>
</dbReference>
<organism evidence="2 3">
    <name type="scientific">Mycolicibacterium vaccae ATCC 25954</name>
    <dbReference type="NCBI Taxonomy" id="1194972"/>
    <lineage>
        <taxon>Bacteria</taxon>
        <taxon>Bacillati</taxon>
        <taxon>Actinomycetota</taxon>
        <taxon>Actinomycetes</taxon>
        <taxon>Mycobacteriales</taxon>
        <taxon>Mycobacteriaceae</taxon>
        <taxon>Mycolicibacterium</taxon>
    </lineage>
</organism>
<comment type="caution">
    <text evidence="2">The sequence shown here is derived from an EMBL/GenBank/DDBJ whole genome shotgun (WGS) entry which is preliminary data.</text>
</comment>
<evidence type="ECO:0000256" key="1">
    <source>
        <dbReference type="ARBA" id="ARBA00022679"/>
    </source>
</evidence>
<accession>K0VM14</accession>
<dbReference type="PANTHER" id="PTHR48207">
    <property type="entry name" value="SUCCINATE--HYDROXYMETHYLGLUTARATE COA-TRANSFERASE"/>
    <property type="match status" value="1"/>
</dbReference>
<name>K0VM14_MYCVA</name>
<keyword evidence="3" id="KW-1185">Reference proteome</keyword>
<dbReference type="Pfam" id="PF02515">
    <property type="entry name" value="CoA_transf_3"/>
    <property type="match status" value="1"/>
</dbReference>
<protein>
    <submittedName>
        <fullName evidence="2">L-carnitine dehydratase/bile acid-inducible protein F</fullName>
    </submittedName>
</protein>
<dbReference type="HOGENOM" id="CLU_033975_2_1_11"/>
<dbReference type="RefSeq" id="WP_003929791.1">
    <property type="nucleotide sequence ID" value="NZ_JH814687.1"/>
</dbReference>
<dbReference type="GO" id="GO:0008410">
    <property type="term" value="F:CoA-transferase activity"/>
    <property type="evidence" value="ECO:0007669"/>
    <property type="project" value="TreeGrafter"/>
</dbReference>
<evidence type="ECO:0000313" key="2">
    <source>
        <dbReference type="EMBL" id="EJZ12184.1"/>
    </source>
</evidence>
<dbReference type="EMBL" id="ALQA01000004">
    <property type="protein sequence ID" value="EJZ12184.1"/>
    <property type="molecule type" value="Genomic_DNA"/>
</dbReference>
<dbReference type="SUPFAM" id="SSF89796">
    <property type="entry name" value="CoA-transferase family III (CaiB/BaiF)"/>
    <property type="match status" value="1"/>
</dbReference>
<dbReference type="Gene3D" id="3.30.1540.10">
    <property type="entry name" value="formyl-coa transferase, domain 3"/>
    <property type="match status" value="1"/>
</dbReference>
<reference evidence="2 3" key="1">
    <citation type="journal article" date="2012" name="J. Bacteriol.">
        <title>Complete Genome Sequence of Mycobacterium vaccae Type Strain ATCC 25954.</title>
        <authorList>
            <person name="Ho Y.S."/>
            <person name="Adroub S.A."/>
            <person name="Abadi M."/>
            <person name="Al Alwan B."/>
            <person name="Alkhateeb R."/>
            <person name="Gao G."/>
            <person name="Ragab A."/>
            <person name="Ali S."/>
            <person name="van Soolingen D."/>
            <person name="Bitter W."/>
            <person name="Pain A."/>
            <person name="Abdallah A.M."/>
        </authorList>
    </citation>
    <scope>NUCLEOTIDE SEQUENCE [LARGE SCALE GENOMIC DNA]</scope>
    <source>
        <strain evidence="2 3">ATCC 25954</strain>
    </source>
</reference>
<proteinExistence type="predicted"/>
<dbReference type="AlphaFoldDB" id="K0VM14"/>
<dbReference type="InterPro" id="IPR003673">
    <property type="entry name" value="CoA-Trfase_fam_III"/>
</dbReference>